<name>A0A7K1FPV6_9ACTN</name>
<protein>
    <submittedName>
        <fullName evidence="7">Uncharacterized protein</fullName>
    </submittedName>
</protein>
<proteinExistence type="predicted"/>
<sequence length="538" mass="56692">MRAVPVRRGRPHGCPGCPRVGSGPRVSDFRSGPASSPVVSGEGLRIVGRRAGGGQHVGSTTGRARRRGLPALMIALAVLVTGCTSAVSGTAMKIGAATVDPGPSAEGPNGAKAGVAPADLKVTGDANTEWDVQAKNTLADLEAFYTQVLPENFPGTTFKGPDELFSYDSEDSSASACGRDLYGEANAAYDPSCNSIMWDRGVLLPRMAEEVGDLAAPTILAHEMGHLVQYLLGTTFDGETVIMLEQQADCYAGAYWRWVADGNSTYYDLNQGVGMREVLTAMMWTGDPVGMTASAEQAHGSGFDRSLAFSLGYANGVKRCDEIDQAEVDQRITEAGFTVIPKDFGNVDITEDFIDAVAETLNLYFEEILGATYQAPTLTTFEGTTGPDCNGTPGTFPVSYCGSTNTVSYNLAELQRIGTPNAGFASTNGDFSAVVLLASRYALAAQNPGGQNPLGNQAGLRALCYSGAWASWMKEPRGPQNLALNPTDLNKAVYQVMESPLAASDTAGKTSTFVIDQVQALYIGVVQGATECYDFYAA</sequence>
<keyword evidence="4 6" id="KW-0472">Membrane</keyword>
<evidence type="ECO:0000256" key="4">
    <source>
        <dbReference type="ARBA" id="ARBA00023136"/>
    </source>
</evidence>
<comment type="caution">
    <text evidence="7">The sequence shown here is derived from an EMBL/GenBank/DDBJ whole genome shotgun (WGS) entry which is preliminary data.</text>
</comment>
<evidence type="ECO:0000313" key="7">
    <source>
        <dbReference type="EMBL" id="MTD16188.1"/>
    </source>
</evidence>
<feature type="transmembrane region" description="Helical" evidence="6">
    <location>
        <begin position="71"/>
        <end position="92"/>
    </location>
</feature>
<dbReference type="AlphaFoldDB" id="A0A7K1FPV6"/>
<evidence type="ECO:0000256" key="1">
    <source>
        <dbReference type="ARBA" id="ARBA00004167"/>
    </source>
</evidence>
<dbReference type="SUPFAM" id="SSF55486">
    <property type="entry name" value="Metalloproteases ('zincins'), catalytic domain"/>
    <property type="match status" value="1"/>
</dbReference>
<evidence type="ECO:0000256" key="3">
    <source>
        <dbReference type="ARBA" id="ARBA00022989"/>
    </source>
</evidence>
<gene>
    <name evidence="7" type="ORF">GIS00_19800</name>
</gene>
<keyword evidence="3 6" id="KW-1133">Transmembrane helix</keyword>
<dbReference type="PANTHER" id="PTHR30168:SF0">
    <property type="entry name" value="INNER MEMBRANE PROTEIN"/>
    <property type="match status" value="1"/>
</dbReference>
<reference evidence="7 8" key="1">
    <citation type="submission" date="2019-11" db="EMBL/GenBank/DDBJ databases">
        <authorList>
            <person name="Jiang L.-Q."/>
        </authorList>
    </citation>
    <scope>NUCLEOTIDE SEQUENCE [LARGE SCALE GENOMIC DNA]</scope>
    <source>
        <strain evidence="7 8">YIM 132087</strain>
    </source>
</reference>
<evidence type="ECO:0000256" key="2">
    <source>
        <dbReference type="ARBA" id="ARBA00022692"/>
    </source>
</evidence>
<evidence type="ECO:0000256" key="5">
    <source>
        <dbReference type="SAM" id="MobiDB-lite"/>
    </source>
</evidence>
<accession>A0A7K1FPV6</accession>
<dbReference type="GO" id="GO:0016020">
    <property type="term" value="C:membrane"/>
    <property type="evidence" value="ECO:0007669"/>
    <property type="project" value="UniProtKB-SubCell"/>
</dbReference>
<feature type="compositionally biased region" description="Basic residues" evidence="5">
    <location>
        <begin position="1"/>
        <end position="11"/>
    </location>
</feature>
<comment type="subcellular location">
    <subcellularLocation>
        <location evidence="1">Membrane</location>
        <topology evidence="1">Single-pass membrane protein</topology>
    </subcellularLocation>
</comment>
<dbReference type="EMBL" id="WLYK01000008">
    <property type="protein sequence ID" value="MTD16188.1"/>
    <property type="molecule type" value="Genomic_DNA"/>
</dbReference>
<feature type="region of interest" description="Disordered" evidence="5">
    <location>
        <begin position="1"/>
        <end position="40"/>
    </location>
</feature>
<dbReference type="Proteomes" id="UP000460221">
    <property type="component" value="Unassembled WGS sequence"/>
</dbReference>
<evidence type="ECO:0000256" key="6">
    <source>
        <dbReference type="SAM" id="Phobius"/>
    </source>
</evidence>
<keyword evidence="2 6" id="KW-0812">Transmembrane</keyword>
<evidence type="ECO:0000313" key="8">
    <source>
        <dbReference type="Proteomes" id="UP000460221"/>
    </source>
</evidence>
<organism evidence="7 8">
    <name type="scientific">Nakamurella alba</name>
    <dbReference type="NCBI Taxonomy" id="2665158"/>
    <lineage>
        <taxon>Bacteria</taxon>
        <taxon>Bacillati</taxon>
        <taxon>Actinomycetota</taxon>
        <taxon>Actinomycetes</taxon>
        <taxon>Nakamurellales</taxon>
        <taxon>Nakamurellaceae</taxon>
        <taxon>Nakamurella</taxon>
    </lineage>
</organism>
<keyword evidence="8" id="KW-1185">Reference proteome</keyword>
<dbReference type="InterPro" id="IPR007343">
    <property type="entry name" value="Uncharacterised_pept_Zn_put"/>
</dbReference>
<dbReference type="PANTHER" id="PTHR30168">
    <property type="entry name" value="PUTATIVE MEMBRANE PROTEIN YPFJ"/>
    <property type="match status" value="1"/>
</dbReference>